<feature type="chain" id="PRO_5033534857" description="Thioredoxin domain-containing protein" evidence="2">
    <location>
        <begin position="27"/>
        <end position="173"/>
    </location>
</feature>
<dbReference type="InterPro" id="IPR036249">
    <property type="entry name" value="Thioredoxin-like_sf"/>
</dbReference>
<keyword evidence="2" id="KW-0732">Signal</keyword>
<organism evidence="4">
    <name type="scientific">Tuwongella immobilis</name>
    <dbReference type="NCBI Taxonomy" id="692036"/>
    <lineage>
        <taxon>Bacteria</taxon>
        <taxon>Pseudomonadati</taxon>
        <taxon>Planctomycetota</taxon>
        <taxon>Planctomycetia</taxon>
        <taxon>Gemmatales</taxon>
        <taxon>Gemmataceae</taxon>
        <taxon>Tuwongella</taxon>
    </lineage>
</organism>
<dbReference type="KEGG" id="tim:GMBLW1_15620"/>
<accession>A0A6C2YLE8</accession>
<protein>
    <recommendedName>
        <fullName evidence="3">Thioredoxin domain-containing protein</fullName>
    </recommendedName>
</protein>
<dbReference type="InterPro" id="IPR012336">
    <property type="entry name" value="Thioredoxin-like_fold"/>
</dbReference>
<dbReference type="PROSITE" id="PS51352">
    <property type="entry name" value="THIOREDOXIN_2"/>
    <property type="match status" value="1"/>
</dbReference>
<dbReference type="PANTHER" id="PTHR42852:SF17">
    <property type="entry name" value="THIOREDOXIN-LIKE PROTEIN HI_1115"/>
    <property type="match status" value="1"/>
</dbReference>
<dbReference type="PANTHER" id="PTHR42852">
    <property type="entry name" value="THIOL:DISULFIDE INTERCHANGE PROTEIN DSBE"/>
    <property type="match status" value="1"/>
</dbReference>
<feature type="domain" description="Thioredoxin" evidence="3">
    <location>
        <begin position="16"/>
        <end position="171"/>
    </location>
</feature>
<dbReference type="InterPro" id="IPR050553">
    <property type="entry name" value="Thioredoxin_ResA/DsbE_sf"/>
</dbReference>
<dbReference type="AlphaFoldDB" id="A0A6C2YLE8"/>
<dbReference type="Proteomes" id="UP000464378">
    <property type="component" value="Chromosome"/>
</dbReference>
<dbReference type="Pfam" id="PF13905">
    <property type="entry name" value="Thioredoxin_8"/>
    <property type="match status" value="1"/>
</dbReference>
<dbReference type="InParanoid" id="A0A6C2YLE8"/>
<keyword evidence="5" id="KW-1185">Reference proteome</keyword>
<dbReference type="PROSITE" id="PS00194">
    <property type="entry name" value="THIOREDOXIN_1"/>
    <property type="match status" value="1"/>
</dbReference>
<dbReference type="InterPro" id="IPR013766">
    <property type="entry name" value="Thioredoxin_domain"/>
</dbReference>
<dbReference type="SUPFAM" id="SSF52833">
    <property type="entry name" value="Thioredoxin-like"/>
    <property type="match status" value="1"/>
</dbReference>
<evidence type="ECO:0000256" key="2">
    <source>
        <dbReference type="SAM" id="SignalP"/>
    </source>
</evidence>
<evidence type="ECO:0000256" key="1">
    <source>
        <dbReference type="ARBA" id="ARBA00023284"/>
    </source>
</evidence>
<name>A0A6C2YLE8_9BACT</name>
<gene>
    <name evidence="4" type="ORF">GMBLW1_15620</name>
</gene>
<reference evidence="4" key="1">
    <citation type="submission" date="2019-04" db="EMBL/GenBank/DDBJ databases">
        <authorList>
            <consortium name="Science for Life Laboratories"/>
        </authorList>
    </citation>
    <scope>NUCLEOTIDE SEQUENCE</scope>
    <source>
        <strain evidence="4">MBLW1</strain>
    </source>
</reference>
<sequence length="173" mass="19191">MKLLPSLARAGLFAALLLGTATLAQSADAPVTLKVGKFADVLKYVEANRGKVVVIDFWADYCVPCKKEFPNLVRLHRQRAADGLVCVSVSVDDPEDKDKALAFLTKQGAGFFNILLDEKYEVWQDHYTVAAVPMVVVYGKDGKLARTFSYDDPKNQFEYADVEKFIGTLLPKK</sequence>
<evidence type="ECO:0000313" key="5">
    <source>
        <dbReference type="Proteomes" id="UP000464378"/>
    </source>
</evidence>
<keyword evidence="1" id="KW-0676">Redox-active center</keyword>
<dbReference type="Gene3D" id="3.40.30.10">
    <property type="entry name" value="Glutaredoxin"/>
    <property type="match status" value="1"/>
</dbReference>
<dbReference type="RefSeq" id="WP_162657578.1">
    <property type="nucleotide sequence ID" value="NZ_LR593887.1"/>
</dbReference>
<evidence type="ECO:0000313" key="4">
    <source>
        <dbReference type="EMBL" id="VIP02398.1"/>
    </source>
</evidence>
<feature type="signal peptide" evidence="2">
    <location>
        <begin position="1"/>
        <end position="26"/>
    </location>
</feature>
<proteinExistence type="predicted"/>
<dbReference type="InterPro" id="IPR017937">
    <property type="entry name" value="Thioredoxin_CS"/>
</dbReference>
<evidence type="ECO:0000259" key="3">
    <source>
        <dbReference type="PROSITE" id="PS51352"/>
    </source>
</evidence>
<dbReference type="CDD" id="cd02966">
    <property type="entry name" value="TlpA_like_family"/>
    <property type="match status" value="1"/>
</dbReference>
<dbReference type="EMBL" id="LR593887">
    <property type="protein sequence ID" value="VTS01280.1"/>
    <property type="molecule type" value="Genomic_DNA"/>
</dbReference>
<dbReference type="EMBL" id="LR586016">
    <property type="protein sequence ID" value="VIP02398.1"/>
    <property type="molecule type" value="Genomic_DNA"/>
</dbReference>